<protein>
    <recommendedName>
        <fullName evidence="4">Hydroxyproline-rich glycoprotein family protein</fullName>
    </recommendedName>
</protein>
<feature type="region of interest" description="Disordered" evidence="1">
    <location>
        <begin position="170"/>
        <end position="201"/>
    </location>
</feature>
<feature type="region of interest" description="Disordered" evidence="1">
    <location>
        <begin position="15"/>
        <end position="48"/>
    </location>
</feature>
<feature type="compositionally biased region" description="Polar residues" evidence="1">
    <location>
        <begin position="15"/>
        <end position="30"/>
    </location>
</feature>
<dbReference type="AlphaFoldDB" id="A0AAD6P0E6"/>
<reference evidence="2" key="1">
    <citation type="submission" date="2022-10" db="EMBL/GenBank/DDBJ databases">
        <authorList>
            <person name="Hyden B.L."/>
            <person name="Feng K."/>
            <person name="Yates T."/>
            <person name="Jawdy S."/>
            <person name="Smart L.B."/>
            <person name="Muchero W."/>
        </authorList>
    </citation>
    <scope>NUCLEOTIDE SEQUENCE</scope>
    <source>
        <tissue evidence="2">Shoot tip</tissue>
    </source>
</reference>
<comment type="caution">
    <text evidence="2">The sequence shown here is derived from an EMBL/GenBank/DDBJ whole genome shotgun (WGS) entry which is preliminary data.</text>
</comment>
<name>A0AAD6P0E6_9ROSI</name>
<feature type="region of interest" description="Disordered" evidence="1">
    <location>
        <begin position="111"/>
        <end position="139"/>
    </location>
</feature>
<keyword evidence="3" id="KW-1185">Reference proteome</keyword>
<sequence length="338" mass="36996">MYATGPYAHETQLVSPPVFSTFTTEPSSAPLTPPPELAHLTTPSSPDVPFAQFLTSSRDLKSAEKNNYILASDLQATYSLYPGSPASSLRSPISRTSGDCLSASFPERDFPTHWDSSVSPQNEKYSRSGSGRHFRPETAGASMVSQDSNFFCPATFAQFYLDHNPPFPNTGGRLSVSKDSDAYPAGGNGHQNRHNKSNKQDAEELEAYRASFGFSADEIITTTQYVEISDVTEDSFSMTPFTPTKPTMEESVEASSPDEGQKAHANYEDPKSRRQPGNVYGSSTPGNHADTDDDIFSKMASSKISRKYHLGLSTSDAEIDYRRGRSLREGKGDLAWHD</sequence>
<evidence type="ECO:0000313" key="2">
    <source>
        <dbReference type="EMBL" id="KAJ6411809.1"/>
    </source>
</evidence>
<feature type="compositionally biased region" description="Polar residues" evidence="1">
    <location>
        <begin position="235"/>
        <end position="245"/>
    </location>
</feature>
<gene>
    <name evidence="2" type="ORF">OIU84_004974</name>
</gene>
<proteinExistence type="predicted"/>
<dbReference type="EMBL" id="JAPFFJ010000013">
    <property type="protein sequence ID" value="KAJ6411809.1"/>
    <property type="molecule type" value="Genomic_DNA"/>
</dbReference>
<feature type="region of interest" description="Disordered" evidence="1">
    <location>
        <begin position="235"/>
        <end position="295"/>
    </location>
</feature>
<feature type="compositionally biased region" description="Polar residues" evidence="1">
    <location>
        <begin position="114"/>
        <end position="129"/>
    </location>
</feature>
<dbReference type="PANTHER" id="PTHR31798:SF3">
    <property type="entry name" value="OS01G0103800 PROTEIN"/>
    <property type="match status" value="1"/>
</dbReference>
<feature type="compositionally biased region" description="Basic and acidic residues" evidence="1">
    <location>
        <begin position="259"/>
        <end position="272"/>
    </location>
</feature>
<reference evidence="2 3" key="2">
    <citation type="journal article" date="2023" name="Int. J. Mol. Sci.">
        <title>De Novo Assembly and Annotation of 11 Diverse Shrub Willow (Salix) Genomes Reveals Novel Gene Organization in Sex-Linked Regions.</title>
        <authorList>
            <person name="Hyden B."/>
            <person name="Feng K."/>
            <person name="Yates T.B."/>
            <person name="Jawdy S."/>
            <person name="Cereghino C."/>
            <person name="Smart L.B."/>
            <person name="Muchero W."/>
        </authorList>
    </citation>
    <scope>NUCLEOTIDE SEQUENCE [LARGE SCALE GENOMIC DNA]</scope>
    <source>
        <tissue evidence="2">Shoot tip</tissue>
    </source>
</reference>
<organism evidence="2 3">
    <name type="scientific">Salix udensis</name>
    <dbReference type="NCBI Taxonomy" id="889485"/>
    <lineage>
        <taxon>Eukaryota</taxon>
        <taxon>Viridiplantae</taxon>
        <taxon>Streptophyta</taxon>
        <taxon>Embryophyta</taxon>
        <taxon>Tracheophyta</taxon>
        <taxon>Spermatophyta</taxon>
        <taxon>Magnoliopsida</taxon>
        <taxon>eudicotyledons</taxon>
        <taxon>Gunneridae</taxon>
        <taxon>Pentapetalae</taxon>
        <taxon>rosids</taxon>
        <taxon>fabids</taxon>
        <taxon>Malpighiales</taxon>
        <taxon>Salicaceae</taxon>
        <taxon>Saliceae</taxon>
        <taxon>Salix</taxon>
    </lineage>
</organism>
<dbReference type="InterPro" id="IPR040420">
    <property type="entry name" value="At1g76660-like"/>
</dbReference>
<evidence type="ECO:0000313" key="3">
    <source>
        <dbReference type="Proteomes" id="UP001162972"/>
    </source>
</evidence>
<dbReference type="EMBL" id="JAPFFJ010000013">
    <property type="protein sequence ID" value="KAJ6411810.1"/>
    <property type="molecule type" value="Genomic_DNA"/>
</dbReference>
<dbReference type="Proteomes" id="UP001162972">
    <property type="component" value="Chromosome 5"/>
</dbReference>
<evidence type="ECO:0000256" key="1">
    <source>
        <dbReference type="SAM" id="MobiDB-lite"/>
    </source>
</evidence>
<dbReference type="PANTHER" id="PTHR31798">
    <property type="entry name" value="HYDROXYPROLINE-RICH GLYCOPROTEIN-LIKE"/>
    <property type="match status" value="1"/>
</dbReference>
<evidence type="ECO:0008006" key="4">
    <source>
        <dbReference type="Google" id="ProtNLM"/>
    </source>
</evidence>
<accession>A0AAD6P0E6</accession>